<evidence type="ECO:0000256" key="5">
    <source>
        <dbReference type="ARBA" id="ARBA00023054"/>
    </source>
</evidence>
<evidence type="ECO:0000256" key="3">
    <source>
        <dbReference type="ARBA" id="ARBA00022737"/>
    </source>
</evidence>
<feature type="region of interest" description="Disordered" evidence="7">
    <location>
        <begin position="696"/>
        <end position="728"/>
    </location>
</feature>
<accession>A0ABQ9NNT0</accession>
<feature type="compositionally biased region" description="Polar residues" evidence="7">
    <location>
        <begin position="233"/>
        <end position="250"/>
    </location>
</feature>
<feature type="compositionally biased region" description="Polar residues" evidence="7">
    <location>
        <begin position="608"/>
        <end position="618"/>
    </location>
</feature>
<dbReference type="GO" id="GO:0051213">
    <property type="term" value="F:dioxygenase activity"/>
    <property type="evidence" value="ECO:0007669"/>
    <property type="project" value="UniProtKB-KW"/>
</dbReference>
<gene>
    <name evidence="9" type="primary">ADI1_2</name>
    <name evidence="9" type="ORF">H2201_005872</name>
</gene>
<dbReference type="InterPro" id="IPR001680">
    <property type="entry name" value="WD40_rpt"/>
</dbReference>
<feature type="compositionally biased region" description="Low complexity" evidence="7">
    <location>
        <begin position="256"/>
        <end position="278"/>
    </location>
</feature>
<dbReference type="InterPro" id="IPR015943">
    <property type="entry name" value="WD40/YVTN_repeat-like_dom_sf"/>
</dbReference>
<dbReference type="InterPro" id="IPR051488">
    <property type="entry name" value="WD_repeat_striatin"/>
</dbReference>
<reference evidence="9" key="1">
    <citation type="submission" date="2022-10" db="EMBL/GenBank/DDBJ databases">
        <title>Culturing micro-colonial fungi from biological soil crusts in the Mojave desert and describing Neophaeococcomyces mojavensis, and introducing the new genera and species Taxawa tesnikishii.</title>
        <authorList>
            <person name="Kurbessoian T."/>
            <person name="Stajich J.E."/>
        </authorList>
    </citation>
    <scope>NUCLEOTIDE SEQUENCE</scope>
    <source>
        <strain evidence="9">TK_1</strain>
    </source>
</reference>
<dbReference type="PROSITE" id="PS50294">
    <property type="entry name" value="WD_REPEATS_REGION"/>
    <property type="match status" value="1"/>
</dbReference>
<comment type="caution">
    <text evidence="9">The sequence shown here is derived from an EMBL/GenBank/DDBJ whole genome shotgun (WGS) entry which is preliminary data.</text>
</comment>
<evidence type="ECO:0000256" key="6">
    <source>
        <dbReference type="PROSITE-ProRule" id="PRU00221"/>
    </source>
</evidence>
<evidence type="ECO:0000256" key="7">
    <source>
        <dbReference type="SAM" id="MobiDB-lite"/>
    </source>
</evidence>
<feature type="region of interest" description="Disordered" evidence="7">
    <location>
        <begin position="584"/>
        <end position="618"/>
    </location>
</feature>
<feature type="compositionally biased region" description="Polar residues" evidence="7">
    <location>
        <begin position="200"/>
        <end position="209"/>
    </location>
</feature>
<evidence type="ECO:0000256" key="1">
    <source>
        <dbReference type="ARBA" id="ARBA00009616"/>
    </source>
</evidence>
<dbReference type="Pfam" id="PF00400">
    <property type="entry name" value="WD40"/>
    <property type="match status" value="4"/>
</dbReference>
<feature type="compositionally biased region" description="Basic and acidic residues" evidence="7">
    <location>
        <begin position="95"/>
        <end position="107"/>
    </location>
</feature>
<comment type="similarity">
    <text evidence="1">Belongs to the WD repeat striatin family.</text>
</comment>
<sequence>MGSGGAPESSGPVGTEYTLQGVMRFLQMEWHNHERVRNAWDIERAEMKQKISKLEGDSRSAKKLNDILGKNVRMLEKALKDERAKSKALAGGEKPPAEEESKQEPKGKSLMRPELTSAPKNHNSFLDTGPESRDRAEAEKEAMQDKSRIYLIKCVEEITYLLTPPSHPPPPQTNAQAQMNSTGFLSQSEAPLTMEDAYLQQRQKIQQQAGVGMSHPSALPNHQPPPVPLTAEPMNSMNASHQPPQASSMTRDPVGQQFSSQPSASQSADPSSQIPQSQGTPGFQPIAEEQVEKVTHSYDAYGRPVPAREEEAPSIRNVVSEDPDGWNFDEGTTLPEPPPDVPPPRRPDTDMFPSANSIPAKSPPRPGPQSHGRRRSSGSSSMSRRRSQDHEARDTAAQAAKADAQAFKVRFALRGHLDVVRSVIFTGGGSPSEPEICTAGDDGMIKRWIIPASYGNFGQHGTGPDLDIQSYFSHRGHDGVVTSLAACPSSASFSTGGRVTGDGWIFSGGQDATVRVWERGRVDPKATLEGHKDAVWTVCVLPATSASVFGQDSNNFGGPDRVLLASGSADGTIKLWAVSAPPQLAAPQTGSRRGVGGSRRHSVTSGSNYPSSPQPNVATGTPFHFSLIHSIERAGTPSPTCISPLSLTGETFVVSFTDSSVLIFDTRTGEEVIGMASGETYDGTADTSINSVVATSVGPEGGMSADSGRGMSEDDSGMHGATGSSDRGGVEGVVITGHEDQFIRFFDANSGQCTYSMRAHPSAISSLSLSKDGREAVSAGHDASIRFWSLEKRICTQELTSHRPMRGEGVCSVVWSQDGRLVVSAGGDGVVKVFAR</sequence>
<dbReference type="Gene3D" id="2.130.10.10">
    <property type="entry name" value="YVTN repeat-like/Quinoprotein amine dehydrogenase"/>
    <property type="match status" value="2"/>
</dbReference>
<feature type="repeat" description="WD" evidence="6">
    <location>
        <begin position="559"/>
        <end position="586"/>
    </location>
</feature>
<keyword evidence="5" id="KW-0175">Coiled coil</keyword>
<dbReference type="InterPro" id="IPR036322">
    <property type="entry name" value="WD40_repeat_dom_sf"/>
</dbReference>
<dbReference type="PANTHER" id="PTHR15653">
    <property type="entry name" value="STRIATIN"/>
    <property type="match status" value="1"/>
</dbReference>
<organism evidence="9 10">
    <name type="scientific">Coniosporium apollinis</name>
    <dbReference type="NCBI Taxonomy" id="61459"/>
    <lineage>
        <taxon>Eukaryota</taxon>
        <taxon>Fungi</taxon>
        <taxon>Dikarya</taxon>
        <taxon>Ascomycota</taxon>
        <taxon>Pezizomycotina</taxon>
        <taxon>Dothideomycetes</taxon>
        <taxon>Dothideomycetes incertae sedis</taxon>
        <taxon>Coniosporium</taxon>
    </lineage>
</organism>
<dbReference type="PRINTS" id="PR00320">
    <property type="entry name" value="GPROTEINBRPT"/>
</dbReference>
<dbReference type="Gene3D" id="1.20.5.300">
    <property type="match status" value="1"/>
</dbReference>
<feature type="region of interest" description="Disordered" evidence="7">
    <location>
        <begin position="161"/>
        <end position="399"/>
    </location>
</feature>
<keyword evidence="9" id="KW-0560">Oxidoreductase</keyword>
<dbReference type="SUPFAM" id="SSF50978">
    <property type="entry name" value="WD40 repeat-like"/>
    <property type="match status" value="1"/>
</dbReference>
<dbReference type="EMBL" id="JAPDRL010000046">
    <property type="protein sequence ID" value="KAJ9662994.1"/>
    <property type="molecule type" value="Genomic_DNA"/>
</dbReference>
<proteinExistence type="inferred from homology"/>
<evidence type="ECO:0000313" key="10">
    <source>
        <dbReference type="Proteomes" id="UP001172684"/>
    </source>
</evidence>
<evidence type="ECO:0000256" key="2">
    <source>
        <dbReference type="ARBA" id="ARBA00022574"/>
    </source>
</evidence>
<feature type="compositionally biased region" description="Basic and acidic residues" evidence="7">
    <location>
        <begin position="130"/>
        <end position="146"/>
    </location>
</feature>
<feature type="domain" description="Striatin N-terminal" evidence="8">
    <location>
        <begin position="18"/>
        <end position="166"/>
    </location>
</feature>
<dbReference type="Proteomes" id="UP001172684">
    <property type="component" value="Unassembled WGS sequence"/>
</dbReference>
<keyword evidence="10" id="KW-1185">Reference proteome</keyword>
<dbReference type="PROSITE" id="PS50082">
    <property type="entry name" value="WD_REPEATS_2"/>
    <property type="match status" value="2"/>
</dbReference>
<evidence type="ECO:0000256" key="4">
    <source>
        <dbReference type="ARBA" id="ARBA00022860"/>
    </source>
</evidence>
<dbReference type="Pfam" id="PF08232">
    <property type="entry name" value="Striatin"/>
    <property type="match status" value="1"/>
</dbReference>
<evidence type="ECO:0000259" key="8">
    <source>
        <dbReference type="Pfam" id="PF08232"/>
    </source>
</evidence>
<dbReference type="InterPro" id="IPR013258">
    <property type="entry name" value="Striatin_N"/>
</dbReference>
<feature type="repeat" description="WD" evidence="6">
    <location>
        <begin position="757"/>
        <end position="798"/>
    </location>
</feature>
<name>A0ABQ9NNT0_9PEZI</name>
<keyword evidence="3" id="KW-0677">Repeat</keyword>
<dbReference type="CDD" id="cd00200">
    <property type="entry name" value="WD40"/>
    <property type="match status" value="1"/>
</dbReference>
<evidence type="ECO:0000313" key="9">
    <source>
        <dbReference type="EMBL" id="KAJ9662994.1"/>
    </source>
</evidence>
<dbReference type="SMART" id="SM00320">
    <property type="entry name" value="WD40"/>
    <property type="match status" value="7"/>
</dbReference>
<feature type="compositionally biased region" description="Polar residues" evidence="7">
    <location>
        <begin position="173"/>
        <end position="190"/>
    </location>
</feature>
<keyword evidence="2 6" id="KW-0853">WD repeat</keyword>
<protein>
    <submittedName>
        <fullName evidence="9">1,2-dihydroxy-3-keto-5-methylthiopentene dioxygenase</fullName>
    </submittedName>
</protein>
<keyword evidence="4" id="KW-0112">Calmodulin-binding</keyword>
<dbReference type="InterPro" id="IPR020472">
    <property type="entry name" value="WD40_PAC1"/>
</dbReference>
<keyword evidence="9" id="KW-0223">Dioxygenase</keyword>
<dbReference type="PANTHER" id="PTHR15653:SF0">
    <property type="entry name" value="CONNECTOR OF KINASE TO AP-1, ISOFORM E"/>
    <property type="match status" value="1"/>
</dbReference>
<feature type="region of interest" description="Disordered" evidence="7">
    <location>
        <begin position="78"/>
        <end position="146"/>
    </location>
</feature>